<keyword evidence="3" id="KW-0732">Signal</keyword>
<dbReference type="PANTHER" id="PTHR47245">
    <property type="entry name" value="PEPTIDYLPROLYL ISOMERASE"/>
    <property type="match status" value="1"/>
</dbReference>
<evidence type="ECO:0000313" key="6">
    <source>
        <dbReference type="Proteomes" id="UP000580839"/>
    </source>
</evidence>
<evidence type="ECO:0000256" key="3">
    <source>
        <dbReference type="SAM" id="SignalP"/>
    </source>
</evidence>
<dbReference type="Pfam" id="PF00639">
    <property type="entry name" value="Rotamase"/>
    <property type="match status" value="1"/>
</dbReference>
<evidence type="ECO:0000256" key="2">
    <source>
        <dbReference type="SAM" id="MobiDB-lite"/>
    </source>
</evidence>
<feature type="compositionally biased region" description="Polar residues" evidence="2">
    <location>
        <begin position="32"/>
        <end position="43"/>
    </location>
</feature>
<dbReference type="PANTHER" id="PTHR47245:SF2">
    <property type="entry name" value="PEPTIDYL-PROLYL CIS-TRANS ISOMERASE HP_0175-RELATED"/>
    <property type="match status" value="1"/>
</dbReference>
<dbReference type="Pfam" id="PF13145">
    <property type="entry name" value="Rotamase_2"/>
    <property type="match status" value="1"/>
</dbReference>
<proteinExistence type="predicted"/>
<feature type="chain" id="PRO_5032861558" description="PpiC domain-containing protein" evidence="3">
    <location>
        <begin position="32"/>
        <end position="612"/>
    </location>
</feature>
<organism evidence="5 6">
    <name type="scientific">Eiseniibacteriota bacterium</name>
    <dbReference type="NCBI Taxonomy" id="2212470"/>
    <lineage>
        <taxon>Bacteria</taxon>
        <taxon>Candidatus Eiseniibacteriota</taxon>
    </lineage>
</organism>
<dbReference type="InterPro" id="IPR027304">
    <property type="entry name" value="Trigger_fact/SurA_dom_sf"/>
</dbReference>
<keyword evidence="1" id="KW-0413">Isomerase</keyword>
<name>A0A849SY70_UNCEI</name>
<dbReference type="Gene3D" id="3.10.50.40">
    <property type="match status" value="2"/>
</dbReference>
<protein>
    <recommendedName>
        <fullName evidence="4">PpiC domain-containing protein</fullName>
    </recommendedName>
</protein>
<dbReference type="GO" id="GO:0003755">
    <property type="term" value="F:peptidyl-prolyl cis-trans isomerase activity"/>
    <property type="evidence" value="ECO:0007669"/>
    <property type="project" value="UniProtKB-KW"/>
</dbReference>
<dbReference type="SUPFAM" id="SSF54534">
    <property type="entry name" value="FKBP-like"/>
    <property type="match status" value="1"/>
</dbReference>
<dbReference type="Proteomes" id="UP000580839">
    <property type="component" value="Unassembled WGS sequence"/>
</dbReference>
<dbReference type="SUPFAM" id="SSF109998">
    <property type="entry name" value="Triger factor/SurA peptide-binding domain-like"/>
    <property type="match status" value="1"/>
</dbReference>
<dbReference type="InterPro" id="IPR050245">
    <property type="entry name" value="PrsA_foldase"/>
</dbReference>
<evidence type="ECO:0000259" key="4">
    <source>
        <dbReference type="PROSITE" id="PS50198"/>
    </source>
</evidence>
<reference evidence="5 6" key="1">
    <citation type="submission" date="2020-04" db="EMBL/GenBank/DDBJ databases">
        <title>Metagenomic profiling of ammonia- and methane-oxidizing microorganisms in a Dutch drinking water treatment plant.</title>
        <authorList>
            <person name="Poghosyan L."/>
            <person name="Leucker S."/>
        </authorList>
    </citation>
    <scope>NUCLEOTIDE SEQUENCE [LARGE SCALE GENOMIC DNA]</scope>
    <source>
        <strain evidence="5">S-RSF-IL-03</strain>
    </source>
</reference>
<feature type="signal peptide" evidence="3">
    <location>
        <begin position="1"/>
        <end position="31"/>
    </location>
</feature>
<accession>A0A849SY70</accession>
<dbReference type="AlphaFoldDB" id="A0A849SY70"/>
<feature type="domain" description="PpiC" evidence="4">
    <location>
        <begin position="160"/>
        <end position="261"/>
    </location>
</feature>
<keyword evidence="1" id="KW-0697">Rotamase</keyword>
<dbReference type="Gene3D" id="1.10.4030.10">
    <property type="entry name" value="Porin chaperone SurA, peptide-binding domain"/>
    <property type="match status" value="1"/>
</dbReference>
<evidence type="ECO:0000256" key="1">
    <source>
        <dbReference type="PROSITE-ProRule" id="PRU00278"/>
    </source>
</evidence>
<dbReference type="EMBL" id="JABFRW010000089">
    <property type="protein sequence ID" value="NOT34059.1"/>
    <property type="molecule type" value="Genomic_DNA"/>
</dbReference>
<dbReference type="PROSITE" id="PS50198">
    <property type="entry name" value="PPIC_PPIASE_2"/>
    <property type="match status" value="1"/>
</dbReference>
<feature type="region of interest" description="Disordered" evidence="2">
    <location>
        <begin position="32"/>
        <end position="57"/>
    </location>
</feature>
<dbReference type="InterPro" id="IPR000297">
    <property type="entry name" value="PPIase_PpiC"/>
</dbReference>
<evidence type="ECO:0000313" key="5">
    <source>
        <dbReference type="EMBL" id="NOT34059.1"/>
    </source>
</evidence>
<sequence>MITSRRPVGPRFPMMLVAIVCFAFSPHIAHAQTSATPPASGSSGKAAPGWKPAPEPEHKLANEIPDTTLLLQVGTEKVTVREYIRRFYSSYPEQRPDTDSLGRLQFMQTLENGMVLARVARDRNRPLDFAERASMREHTDRVLSNVLYKRSVLDSVVVTDADLRELHSMLSTEIRLREMAFRNRALAEQVRDLLVAKKMTWESAYKQYNQLASKSADGDAGWVKRTTGDPIMAEQVFRLQKGEISNPWQDSNGVHLVQCTDTRVVTPPPFGVVAPRLREMMRAPRMGDRTETISRLLRDRIEMVYDTANVVWTANQFQETMKISSTGGAPVISLGAQMPRFDLADTSKVLARFKGGRFTLAQFVEAYRSVNPVARPAVNTPDRLRQQIDAVVLEPQRALLAAERGYAKDPLAVEWIEKRREELMVDRLFQDSVQNYVSVSESDARRFYEQHRAQYITYPKVRYAVMAFSTQGAADSVVAQLKAGARLDQFVRADSIARRPRRGSIREMRANEEGQTFHTQLFQDLKPGELLLNGPDEKGDYLVLQSLDFDPGHQLSFEEAYSMVDSALQNQRADELLDAFLARQRKKIPILRRDDLLQRFTLRDPSLSASQN</sequence>
<comment type="caution">
    <text evidence="5">The sequence shown here is derived from an EMBL/GenBank/DDBJ whole genome shotgun (WGS) entry which is preliminary data.</text>
</comment>
<dbReference type="InterPro" id="IPR046357">
    <property type="entry name" value="PPIase_dom_sf"/>
</dbReference>
<gene>
    <name evidence="5" type="ORF">HOP12_07805</name>
</gene>